<dbReference type="InterPro" id="IPR003598">
    <property type="entry name" value="Ig_sub2"/>
</dbReference>
<dbReference type="InterPro" id="IPR036179">
    <property type="entry name" value="Ig-like_dom_sf"/>
</dbReference>
<gene>
    <name evidence="3" type="ORF">PLXY2_LOCUS13515</name>
</gene>
<dbReference type="InterPro" id="IPR003599">
    <property type="entry name" value="Ig_sub"/>
</dbReference>
<feature type="signal peptide" evidence="1">
    <location>
        <begin position="1"/>
        <end position="26"/>
    </location>
</feature>
<dbReference type="PROSITE" id="PS50835">
    <property type="entry name" value="IG_LIKE"/>
    <property type="match status" value="2"/>
</dbReference>
<dbReference type="SUPFAM" id="SSF48726">
    <property type="entry name" value="Immunoglobulin"/>
    <property type="match status" value="2"/>
</dbReference>
<dbReference type="InterPro" id="IPR007110">
    <property type="entry name" value="Ig-like_dom"/>
</dbReference>
<evidence type="ECO:0000313" key="3">
    <source>
        <dbReference type="EMBL" id="CAG9135227.1"/>
    </source>
</evidence>
<evidence type="ECO:0000256" key="1">
    <source>
        <dbReference type="SAM" id="SignalP"/>
    </source>
</evidence>
<dbReference type="InterPro" id="IPR037448">
    <property type="entry name" value="Zig-8"/>
</dbReference>
<dbReference type="PANTHER" id="PTHR23279:SF5">
    <property type="entry name" value="DEFECTIVE PROBOSCIS EXTENSION RESPONSE 8, ISOFORM A"/>
    <property type="match status" value="1"/>
</dbReference>
<dbReference type="AlphaFoldDB" id="A0A8S4G6I5"/>
<proteinExistence type="predicted"/>
<dbReference type="Gene3D" id="2.60.40.10">
    <property type="entry name" value="Immunoglobulins"/>
    <property type="match status" value="2"/>
</dbReference>
<sequence>MERAACGLSSALRLSLLHGFLFVIAGSGTEAPLDATTLDISSRRFRSEFLQEWPPSADAPYFDAGTPTNITGLVGHPVRLLCRVKNLQNRTVSWVRHRDIHLLTVGRYTYTSDQRFEAQHKPRSEEWALRIRSPQRRDSGQYECQISTTPPIGHAVYLNIHECQISTTPPIGHAVYLNIVEPETTISGGPELFIQTGSTINLTCVVRHTPEPPTSITWTHGEQVINFDSARGGISLVTEKGLRSTSRLLVQRARGADAGVYTCGPNNAPIAATRVHVLSGEHPAAMQQGCAKTSLDFTLLILSLLLLYLFRYTLNNSPQSS</sequence>
<dbReference type="Pfam" id="PF13927">
    <property type="entry name" value="Ig_3"/>
    <property type="match status" value="1"/>
</dbReference>
<accession>A0A8S4G6I5</accession>
<keyword evidence="1" id="KW-0732">Signal</keyword>
<dbReference type="InterPro" id="IPR013106">
    <property type="entry name" value="Ig_V-set"/>
</dbReference>
<dbReference type="InterPro" id="IPR013783">
    <property type="entry name" value="Ig-like_fold"/>
</dbReference>
<dbReference type="FunFam" id="2.60.40.10:FF:000129">
    <property type="entry name" value="CLUMA_CG018772, isoform A"/>
    <property type="match status" value="1"/>
</dbReference>
<feature type="chain" id="PRO_5035782831" evidence="1">
    <location>
        <begin position="27"/>
        <end position="321"/>
    </location>
</feature>
<evidence type="ECO:0000259" key="2">
    <source>
        <dbReference type="PROSITE" id="PS50835"/>
    </source>
</evidence>
<keyword evidence="4" id="KW-1185">Reference proteome</keyword>
<dbReference type="SMART" id="SM00408">
    <property type="entry name" value="IGc2"/>
    <property type="match status" value="2"/>
</dbReference>
<dbReference type="Proteomes" id="UP000653454">
    <property type="component" value="Unassembled WGS sequence"/>
</dbReference>
<name>A0A8S4G6I5_PLUXY</name>
<dbReference type="GO" id="GO:0032589">
    <property type="term" value="C:neuron projection membrane"/>
    <property type="evidence" value="ECO:0007669"/>
    <property type="project" value="TreeGrafter"/>
</dbReference>
<dbReference type="EMBL" id="CAJHNJ030000098">
    <property type="protein sequence ID" value="CAG9135227.1"/>
    <property type="molecule type" value="Genomic_DNA"/>
</dbReference>
<dbReference type="Pfam" id="PF07686">
    <property type="entry name" value="V-set"/>
    <property type="match status" value="1"/>
</dbReference>
<feature type="domain" description="Ig-like" evidence="2">
    <location>
        <begin position="54"/>
        <end position="147"/>
    </location>
</feature>
<reference evidence="3" key="1">
    <citation type="submission" date="2020-11" db="EMBL/GenBank/DDBJ databases">
        <authorList>
            <person name="Whiteford S."/>
        </authorList>
    </citation>
    <scope>NUCLEOTIDE SEQUENCE</scope>
</reference>
<protein>
    <submittedName>
        <fullName evidence="3">(diamondback moth) hypothetical protein</fullName>
    </submittedName>
</protein>
<evidence type="ECO:0000313" key="4">
    <source>
        <dbReference type="Proteomes" id="UP000653454"/>
    </source>
</evidence>
<organism evidence="3 4">
    <name type="scientific">Plutella xylostella</name>
    <name type="common">Diamondback moth</name>
    <name type="synonym">Plutella maculipennis</name>
    <dbReference type="NCBI Taxonomy" id="51655"/>
    <lineage>
        <taxon>Eukaryota</taxon>
        <taxon>Metazoa</taxon>
        <taxon>Ecdysozoa</taxon>
        <taxon>Arthropoda</taxon>
        <taxon>Hexapoda</taxon>
        <taxon>Insecta</taxon>
        <taxon>Pterygota</taxon>
        <taxon>Neoptera</taxon>
        <taxon>Endopterygota</taxon>
        <taxon>Lepidoptera</taxon>
        <taxon>Glossata</taxon>
        <taxon>Ditrysia</taxon>
        <taxon>Yponomeutoidea</taxon>
        <taxon>Plutellidae</taxon>
        <taxon>Plutella</taxon>
    </lineage>
</organism>
<dbReference type="PANTHER" id="PTHR23279">
    <property type="entry name" value="DEFECTIVE PROBOSCIS EXTENSION RESPONSE DPR -RELATED"/>
    <property type="match status" value="1"/>
</dbReference>
<comment type="caution">
    <text evidence="3">The sequence shown here is derived from an EMBL/GenBank/DDBJ whole genome shotgun (WGS) entry which is preliminary data.</text>
</comment>
<feature type="domain" description="Ig-like" evidence="2">
    <location>
        <begin position="182"/>
        <end position="279"/>
    </location>
</feature>
<dbReference type="CDD" id="cd00096">
    <property type="entry name" value="Ig"/>
    <property type="match status" value="1"/>
</dbReference>
<dbReference type="SMART" id="SM00409">
    <property type="entry name" value="IG"/>
    <property type="match status" value="2"/>
</dbReference>
<dbReference type="FunFam" id="2.60.40.10:FF:000533">
    <property type="entry name" value="Uncharacterized protein, isoform A"/>
    <property type="match status" value="1"/>
</dbReference>
<dbReference type="GO" id="GO:0050808">
    <property type="term" value="P:synapse organization"/>
    <property type="evidence" value="ECO:0007669"/>
    <property type="project" value="TreeGrafter"/>
</dbReference>